<dbReference type="InterPro" id="IPR010038">
    <property type="entry name" value="MoaD_arc-typ"/>
</dbReference>
<dbReference type="NCBIfam" id="TIGR01682">
    <property type="entry name" value="moaD"/>
    <property type="match status" value="1"/>
</dbReference>
<evidence type="ECO:0000256" key="7">
    <source>
        <dbReference type="ARBA" id="ARBA00063099"/>
    </source>
</evidence>
<dbReference type="GO" id="GO:0006777">
    <property type="term" value="P:Mo-molybdopterin cofactor biosynthetic process"/>
    <property type="evidence" value="ECO:0007669"/>
    <property type="project" value="UniProtKB-KW"/>
</dbReference>
<dbReference type="UniPathway" id="UPA00344"/>
<comment type="function">
    <text evidence="6">Involved in sulfur transfer in the conversion of molybdopterin precursor Z to molybdopterin.</text>
</comment>
<dbReference type="Gene3D" id="3.10.20.30">
    <property type="match status" value="1"/>
</dbReference>
<evidence type="ECO:0000256" key="11">
    <source>
        <dbReference type="ARBA" id="ARBA00078020"/>
    </source>
</evidence>
<accession>A0A0K2SG06</accession>
<evidence type="ECO:0000256" key="9">
    <source>
        <dbReference type="ARBA" id="ARBA00076711"/>
    </source>
</evidence>
<dbReference type="EMBL" id="AP014924">
    <property type="protein sequence ID" value="BAS26036.1"/>
    <property type="molecule type" value="Genomic_DNA"/>
</dbReference>
<dbReference type="KEGG" id="lpil:LIP_0179"/>
<proteinExistence type="inferred from homology"/>
<keyword evidence="2" id="KW-0547">Nucleotide-binding</keyword>
<dbReference type="NCBIfam" id="TIGR01687">
    <property type="entry name" value="moaD_arch"/>
    <property type="match status" value="1"/>
</dbReference>
<keyword evidence="3" id="KW-0501">Molybdenum cofactor biosynthesis</keyword>
<comment type="pathway">
    <text evidence="1">Cofactor biosynthesis; molybdopterin biosynthesis.</text>
</comment>
<gene>
    <name evidence="13" type="ORF">LIP_0179</name>
</gene>
<comment type="similarity">
    <text evidence="4">Belongs to the MoaD family.</text>
</comment>
<reference evidence="14" key="2">
    <citation type="journal article" date="2016" name="Int. J. Syst. Evol. Microbiol.">
        <title>Complete genome sequence and cell structure of Limnochorda pilosa, a Gram-negative spore-former within the phylum Firmicutes.</title>
        <authorList>
            <person name="Watanabe M."/>
            <person name="Kojima H."/>
            <person name="Fukui M."/>
        </authorList>
    </citation>
    <scope>NUCLEOTIDE SEQUENCE [LARGE SCALE GENOMIC DNA]</scope>
    <source>
        <strain evidence="14">HC45</strain>
    </source>
</reference>
<evidence type="ECO:0000256" key="3">
    <source>
        <dbReference type="ARBA" id="ARBA00023150"/>
    </source>
</evidence>
<dbReference type="Pfam" id="PF02597">
    <property type="entry name" value="ThiS"/>
    <property type="match status" value="1"/>
</dbReference>
<evidence type="ECO:0000256" key="10">
    <source>
        <dbReference type="ARBA" id="ARBA00077809"/>
    </source>
</evidence>
<dbReference type="InterPro" id="IPR044672">
    <property type="entry name" value="MOCS2A"/>
</dbReference>
<evidence type="ECO:0000256" key="2">
    <source>
        <dbReference type="ARBA" id="ARBA00022741"/>
    </source>
</evidence>
<evidence type="ECO:0000256" key="1">
    <source>
        <dbReference type="ARBA" id="ARBA00005046"/>
    </source>
</evidence>
<dbReference type="InterPro" id="IPR003749">
    <property type="entry name" value="ThiS/MoaD-like"/>
</dbReference>
<evidence type="ECO:0000256" key="12">
    <source>
        <dbReference type="ARBA" id="ARBA00078992"/>
    </source>
</evidence>
<sequence>MQVRVLYFAAARDAAGRKEEALELPEGATLQTLLDELTRLHPEIGRLRPALRVAVDESYQAVEYVLRGGEEVALIPPVAGGS</sequence>
<protein>
    <recommendedName>
        <fullName evidence="5">Molybdopterin synthase sulfur carrier subunit</fullName>
    </recommendedName>
    <alternativeName>
        <fullName evidence="11">MPT synthase subunit 1</fullName>
    </alternativeName>
    <alternativeName>
        <fullName evidence="8">Molybdenum cofactor biosynthesis protein D</fullName>
    </alternativeName>
    <alternativeName>
        <fullName evidence="10">Molybdopterin-converting factor small subunit</fullName>
    </alternativeName>
    <alternativeName>
        <fullName evidence="9">Molybdopterin-converting factor subunit 1</fullName>
    </alternativeName>
    <alternativeName>
        <fullName evidence="12">Sulfur carrier protein MoaD</fullName>
    </alternativeName>
</protein>
<dbReference type="PANTHER" id="PTHR33359:SF1">
    <property type="entry name" value="MOLYBDOPTERIN SYNTHASE SULFUR CARRIER SUBUNIT"/>
    <property type="match status" value="1"/>
</dbReference>
<dbReference type="STRING" id="1555112.LIP_0179"/>
<dbReference type="GO" id="GO:0000166">
    <property type="term" value="F:nucleotide binding"/>
    <property type="evidence" value="ECO:0007669"/>
    <property type="project" value="UniProtKB-KW"/>
</dbReference>
<evidence type="ECO:0000256" key="6">
    <source>
        <dbReference type="ARBA" id="ARBA00054425"/>
    </source>
</evidence>
<evidence type="ECO:0000256" key="5">
    <source>
        <dbReference type="ARBA" id="ARBA00024247"/>
    </source>
</evidence>
<dbReference type="SUPFAM" id="SSF54285">
    <property type="entry name" value="MoaD/ThiS"/>
    <property type="match status" value="1"/>
</dbReference>
<dbReference type="PANTHER" id="PTHR33359">
    <property type="entry name" value="MOLYBDOPTERIN SYNTHASE SULFUR CARRIER SUBUNIT"/>
    <property type="match status" value="1"/>
</dbReference>
<dbReference type="RefSeq" id="WP_068133080.1">
    <property type="nucleotide sequence ID" value="NZ_AP014924.1"/>
</dbReference>
<dbReference type="InterPro" id="IPR016155">
    <property type="entry name" value="Mopterin_synth/thiamin_S_b"/>
</dbReference>
<dbReference type="CDD" id="cd00754">
    <property type="entry name" value="Ubl_MoaD"/>
    <property type="match status" value="1"/>
</dbReference>
<evidence type="ECO:0000256" key="4">
    <source>
        <dbReference type="ARBA" id="ARBA00024200"/>
    </source>
</evidence>
<evidence type="ECO:0000313" key="14">
    <source>
        <dbReference type="Proteomes" id="UP000065807"/>
    </source>
</evidence>
<dbReference type="GO" id="GO:1990133">
    <property type="term" value="C:molybdopterin adenylyltransferase complex"/>
    <property type="evidence" value="ECO:0007669"/>
    <property type="project" value="TreeGrafter"/>
</dbReference>
<organism evidence="13 14">
    <name type="scientific">Limnochorda pilosa</name>
    <dbReference type="NCBI Taxonomy" id="1555112"/>
    <lineage>
        <taxon>Bacteria</taxon>
        <taxon>Bacillati</taxon>
        <taxon>Bacillota</taxon>
        <taxon>Limnochordia</taxon>
        <taxon>Limnochordales</taxon>
        <taxon>Limnochordaceae</taxon>
        <taxon>Limnochorda</taxon>
    </lineage>
</organism>
<evidence type="ECO:0000313" key="13">
    <source>
        <dbReference type="EMBL" id="BAS26036.1"/>
    </source>
</evidence>
<dbReference type="InterPro" id="IPR012675">
    <property type="entry name" value="Beta-grasp_dom_sf"/>
</dbReference>
<dbReference type="Proteomes" id="UP000065807">
    <property type="component" value="Chromosome"/>
</dbReference>
<evidence type="ECO:0000256" key="8">
    <source>
        <dbReference type="ARBA" id="ARBA00075076"/>
    </source>
</evidence>
<dbReference type="OrthoDB" id="9801945at2"/>
<keyword evidence="14" id="KW-1185">Reference proteome</keyword>
<dbReference type="AlphaFoldDB" id="A0A0K2SG06"/>
<comment type="subunit">
    <text evidence="7">Heterotetramer of 2 MoaD subunits and 2 MoaE subunits. Forms a stable heterotetrameric complex of 2 MoaD and 2 MoeB during adenylation of MoaD by MoeB. During catalysis MoaD shuttles between the two heterotetrameric complexes.</text>
</comment>
<dbReference type="FunFam" id="3.10.20.30:FF:000010">
    <property type="entry name" value="Molybdopterin synthase sulfur carrier subunit"/>
    <property type="match status" value="1"/>
</dbReference>
<reference evidence="14" key="1">
    <citation type="submission" date="2015-07" db="EMBL/GenBank/DDBJ databases">
        <title>Complete genome sequence and phylogenetic analysis of Limnochorda pilosa.</title>
        <authorList>
            <person name="Watanabe M."/>
            <person name="Kojima H."/>
            <person name="Fukui M."/>
        </authorList>
    </citation>
    <scope>NUCLEOTIDE SEQUENCE [LARGE SCALE GENOMIC DNA]</scope>
    <source>
        <strain evidence="14">HC45</strain>
    </source>
</reference>
<name>A0A0K2SG06_LIMPI</name>